<dbReference type="OrthoDB" id="415532at2759"/>
<evidence type="ECO:0000313" key="4">
    <source>
        <dbReference type="Proteomes" id="UP000772434"/>
    </source>
</evidence>
<dbReference type="PANTHER" id="PTHR33119:SF1">
    <property type="entry name" value="FE2OG DIOXYGENASE DOMAIN-CONTAINING PROTEIN"/>
    <property type="match status" value="1"/>
</dbReference>
<organism evidence="3 4">
    <name type="scientific">Rhodocollybia butyracea</name>
    <dbReference type="NCBI Taxonomy" id="206335"/>
    <lineage>
        <taxon>Eukaryota</taxon>
        <taxon>Fungi</taxon>
        <taxon>Dikarya</taxon>
        <taxon>Basidiomycota</taxon>
        <taxon>Agaricomycotina</taxon>
        <taxon>Agaricomycetes</taxon>
        <taxon>Agaricomycetidae</taxon>
        <taxon>Agaricales</taxon>
        <taxon>Marasmiineae</taxon>
        <taxon>Omphalotaceae</taxon>
        <taxon>Rhodocollybia</taxon>
    </lineage>
</organism>
<sequence>MSLFANHRFHGQVPQWKLNNITDRDLARFCVEVRQKKDWKTQILDEKIALEWAIEEELAATGTQILAGRIREAVSDLRRSALALEMLESNISLNALDSSLEPFDMNMIEAELKNTLKYARGSKYALREPELKETGLGVFVSDDLVPQALHKELIRQLDALAEKEPRDFYPVSLGKVQNLIHPSLYPYIAGTTPVSSLNVKLPPTREDNKFHTKLFTQYPQDMISSYAWIPSVFQISSDGTDVHIDSYIAGLGTREQYPSLFRVIEKMFLLALPHFEKTLKTSAEYATEYSPSVKRWTDRRDFAVAHEAELTRQMWAQFLSAQSSTWDAQQRDEKQVTEVLQQDIKQEDSNKTSFYDIGDEFFASKQYKGRGMKVIVKAANYILTPGQEHKGSWHMEGMPHEQIVASVIYYYDSDGPIQDEGLSFRKFRDTNEDFPPFESVDYTYKDFSLTFTADNGDDDGGEDHYPSDWELDSGDEDEELAPFPTTSVAAFIELGTVPTTNIRPGSNGTGRILSFPNWLQHKVARVKNTCTSGDCVASRKIFCFFLVDDTSQEDQIYHHGFALRGLATMNVLTTSEVPMQMRRCNKPTMFALISAISARLAGGTALPSELLDIIWRYASEGTMTREEAEMHRLRLMNDRKVANQVTDRLNNYSLRAAEDL</sequence>
<dbReference type="PANTHER" id="PTHR33119">
    <property type="entry name" value="IFI3P"/>
    <property type="match status" value="1"/>
</dbReference>
<feature type="region of interest" description="Disordered" evidence="1">
    <location>
        <begin position="453"/>
        <end position="475"/>
    </location>
</feature>
<name>A0A9P5PNX1_9AGAR</name>
<reference evidence="3" key="1">
    <citation type="submission" date="2020-11" db="EMBL/GenBank/DDBJ databases">
        <authorList>
            <consortium name="DOE Joint Genome Institute"/>
            <person name="Ahrendt S."/>
            <person name="Riley R."/>
            <person name="Andreopoulos W."/>
            <person name="Labutti K."/>
            <person name="Pangilinan J."/>
            <person name="Ruiz-Duenas F.J."/>
            <person name="Barrasa J.M."/>
            <person name="Sanchez-Garcia M."/>
            <person name="Camarero S."/>
            <person name="Miyauchi S."/>
            <person name="Serrano A."/>
            <person name="Linde D."/>
            <person name="Babiker R."/>
            <person name="Drula E."/>
            <person name="Ayuso-Fernandez I."/>
            <person name="Pacheco R."/>
            <person name="Padilla G."/>
            <person name="Ferreira P."/>
            <person name="Barriuso J."/>
            <person name="Kellner H."/>
            <person name="Castanera R."/>
            <person name="Alfaro M."/>
            <person name="Ramirez L."/>
            <person name="Pisabarro A.G."/>
            <person name="Kuo A."/>
            <person name="Tritt A."/>
            <person name="Lipzen A."/>
            <person name="He G."/>
            <person name="Yan M."/>
            <person name="Ng V."/>
            <person name="Cullen D."/>
            <person name="Martin F."/>
            <person name="Rosso M.-N."/>
            <person name="Henrissat B."/>
            <person name="Hibbett D."/>
            <person name="Martinez A.T."/>
            <person name="Grigoriev I.V."/>
        </authorList>
    </citation>
    <scope>NUCLEOTIDE SEQUENCE</scope>
    <source>
        <strain evidence="3">AH 40177</strain>
    </source>
</reference>
<feature type="domain" description="DUF4246" evidence="2">
    <location>
        <begin position="132"/>
        <end position="548"/>
    </location>
</feature>
<dbReference type="Pfam" id="PF14033">
    <property type="entry name" value="DUF4246"/>
    <property type="match status" value="1"/>
</dbReference>
<gene>
    <name evidence="3" type="ORF">BDP27DRAFT_1330170</name>
</gene>
<evidence type="ECO:0000256" key="1">
    <source>
        <dbReference type="SAM" id="MobiDB-lite"/>
    </source>
</evidence>
<proteinExistence type="predicted"/>
<evidence type="ECO:0000313" key="3">
    <source>
        <dbReference type="EMBL" id="KAF9066699.1"/>
    </source>
</evidence>
<dbReference type="AlphaFoldDB" id="A0A9P5PNX1"/>
<dbReference type="InterPro" id="IPR025340">
    <property type="entry name" value="DUF4246"/>
</dbReference>
<dbReference type="InterPro" id="IPR049192">
    <property type="entry name" value="DUF4246_C"/>
</dbReference>
<accession>A0A9P5PNX1</accession>
<comment type="caution">
    <text evidence="3">The sequence shown here is derived from an EMBL/GenBank/DDBJ whole genome shotgun (WGS) entry which is preliminary data.</text>
</comment>
<dbReference type="Proteomes" id="UP000772434">
    <property type="component" value="Unassembled WGS sequence"/>
</dbReference>
<evidence type="ECO:0000259" key="2">
    <source>
        <dbReference type="Pfam" id="PF14033"/>
    </source>
</evidence>
<keyword evidence="4" id="KW-1185">Reference proteome</keyword>
<dbReference type="EMBL" id="JADNRY010000083">
    <property type="protein sequence ID" value="KAF9066699.1"/>
    <property type="molecule type" value="Genomic_DNA"/>
</dbReference>
<protein>
    <recommendedName>
        <fullName evidence="2">DUF4246 domain-containing protein</fullName>
    </recommendedName>
</protein>